<sequence>MVPQVSQGLQAPLDTWDRKGLEDRKEVQGNQDQMAHQDKEGGRDLQDHVESKVPQELERRGIKVLQVNLVLKAQLDSPAQWDLKVIWVHRVLQVHLVHQVYRVSVETQDLRDQKETQELLGQQEEKVKLVRKDNVEPQMMIIIITMDTGKGDCQDLLERKDQKDLWVSDTPEKAAF</sequence>
<accession>A0A8T2PEI8</accession>
<gene>
    <name evidence="2" type="ORF">JZ751_026866</name>
</gene>
<evidence type="ECO:0000313" key="2">
    <source>
        <dbReference type="EMBL" id="KAG9350500.1"/>
    </source>
</evidence>
<feature type="compositionally biased region" description="Basic and acidic residues" evidence="1">
    <location>
        <begin position="35"/>
        <end position="54"/>
    </location>
</feature>
<evidence type="ECO:0000313" key="3">
    <source>
        <dbReference type="Proteomes" id="UP000824540"/>
    </source>
</evidence>
<feature type="region of interest" description="Disordered" evidence="1">
    <location>
        <begin position="1"/>
        <end position="54"/>
    </location>
</feature>
<dbReference type="EMBL" id="JAFBMS010000008">
    <property type="protein sequence ID" value="KAG9350500.1"/>
    <property type="molecule type" value="Genomic_DNA"/>
</dbReference>
<proteinExistence type="predicted"/>
<feature type="compositionally biased region" description="Basic and acidic residues" evidence="1">
    <location>
        <begin position="15"/>
        <end position="27"/>
    </location>
</feature>
<dbReference type="AlphaFoldDB" id="A0A8T2PEI8"/>
<organism evidence="2 3">
    <name type="scientific">Albula glossodonta</name>
    <name type="common">roundjaw bonefish</name>
    <dbReference type="NCBI Taxonomy" id="121402"/>
    <lineage>
        <taxon>Eukaryota</taxon>
        <taxon>Metazoa</taxon>
        <taxon>Chordata</taxon>
        <taxon>Craniata</taxon>
        <taxon>Vertebrata</taxon>
        <taxon>Euteleostomi</taxon>
        <taxon>Actinopterygii</taxon>
        <taxon>Neopterygii</taxon>
        <taxon>Teleostei</taxon>
        <taxon>Albuliformes</taxon>
        <taxon>Albulidae</taxon>
        <taxon>Albula</taxon>
    </lineage>
</organism>
<comment type="caution">
    <text evidence="2">The sequence shown here is derived from an EMBL/GenBank/DDBJ whole genome shotgun (WGS) entry which is preliminary data.</text>
</comment>
<reference evidence="2" key="1">
    <citation type="thesis" date="2021" institute="BYU ScholarsArchive" country="Provo, UT, USA">
        <title>Applications of and Algorithms for Genome Assembly and Genomic Analyses with an Emphasis on Marine Teleosts.</title>
        <authorList>
            <person name="Pickett B.D."/>
        </authorList>
    </citation>
    <scope>NUCLEOTIDE SEQUENCE</scope>
    <source>
        <strain evidence="2">HI-2016</strain>
    </source>
</reference>
<protein>
    <submittedName>
        <fullName evidence="2">Uncharacterized protein</fullName>
    </submittedName>
</protein>
<name>A0A8T2PEI8_9TELE</name>
<dbReference type="OrthoDB" id="9950082at2759"/>
<dbReference type="Proteomes" id="UP000824540">
    <property type="component" value="Unassembled WGS sequence"/>
</dbReference>
<keyword evidence="3" id="KW-1185">Reference proteome</keyword>
<evidence type="ECO:0000256" key="1">
    <source>
        <dbReference type="SAM" id="MobiDB-lite"/>
    </source>
</evidence>